<comment type="subunit">
    <text evidence="2">Interacts with hulA.</text>
</comment>
<dbReference type="SUPFAM" id="SSF81296">
    <property type="entry name" value="E set domains"/>
    <property type="match status" value="1"/>
</dbReference>
<dbReference type="InterPro" id="IPR014752">
    <property type="entry name" value="Arrestin-like_C"/>
</dbReference>
<keyword evidence="5" id="KW-1185">Reference proteome</keyword>
<dbReference type="Gene3D" id="2.60.40.640">
    <property type="match status" value="1"/>
</dbReference>
<evidence type="ECO:0000313" key="5">
    <source>
        <dbReference type="Proteomes" id="UP000235786"/>
    </source>
</evidence>
<dbReference type="GO" id="GO:0005737">
    <property type="term" value="C:cytoplasm"/>
    <property type="evidence" value="ECO:0007669"/>
    <property type="project" value="TreeGrafter"/>
</dbReference>
<dbReference type="InterPro" id="IPR011021">
    <property type="entry name" value="Arrestin-like_N"/>
</dbReference>
<evidence type="ECO:0000256" key="2">
    <source>
        <dbReference type="ARBA" id="ARBA00038766"/>
    </source>
</evidence>
<dbReference type="OrthoDB" id="2333384at2759"/>
<comment type="similarity">
    <text evidence="1">Belongs to the arrestin family.</text>
</comment>
<dbReference type="InterPro" id="IPR050357">
    <property type="entry name" value="Arrestin_domain-protein"/>
</dbReference>
<dbReference type="Proteomes" id="UP000235786">
    <property type="component" value="Unassembled WGS sequence"/>
</dbReference>
<dbReference type="STRING" id="1149755.A0A2J6SDN0"/>
<dbReference type="Pfam" id="PF00339">
    <property type="entry name" value="Arrestin_N"/>
    <property type="match status" value="1"/>
</dbReference>
<feature type="domain" description="Arrestin-like N-terminal" evidence="3">
    <location>
        <begin position="21"/>
        <end position="105"/>
    </location>
</feature>
<evidence type="ECO:0000259" key="3">
    <source>
        <dbReference type="Pfam" id="PF00339"/>
    </source>
</evidence>
<accession>A0A2J6SDN0</accession>
<protein>
    <recommendedName>
        <fullName evidence="3">Arrestin-like N-terminal domain-containing protein</fullName>
    </recommendedName>
</protein>
<sequence length="422" mass="47033">MVCNLGLLVEPRTDGETLSPRLFIPGDEVKGEVVLILTEDENIETILIDLKGKCKTKIVIGGDRNKQTHRYERIFHTQQRVLFQGPFKMRADTYQYPFAFQIPETFNYTNYEFRDQNWAQTYSTSGPKPLPPTCLGPYHTDFSSEISYHLTARVPKTNLEDSYVLNFSPSRRILDPAPLPKKVDGYNCSTYHRHYRLTAGGRCRALTTREAMTEAFRHNAATSTVSFTFSATAPTAIVIGRSYTVDFILTSPDEATSNIMPSFTLKSWTLILKTRTDIRIPGKGSDHQKLLEDLINISSGTLNSSIRLNRPLRVANLFPEGKIYAPPTFECMAVKRSYDLDLKVAVECLGETSSFKVKWPDVTLYPAKVDAGVREAIQAIEIGTAQLGIRQQGGLPAYDASAGPQVEEELPSYGVAVQGSAA</sequence>
<dbReference type="CDD" id="cd22952">
    <property type="entry name" value="ART10-like"/>
    <property type="match status" value="1"/>
</dbReference>
<name>A0A2J6SDN0_HYAVF</name>
<dbReference type="PANTHER" id="PTHR11188:SF17">
    <property type="entry name" value="FI21816P1"/>
    <property type="match status" value="1"/>
</dbReference>
<gene>
    <name evidence="4" type="ORF">L207DRAFT_575501</name>
</gene>
<dbReference type="GO" id="GO:0015031">
    <property type="term" value="P:protein transport"/>
    <property type="evidence" value="ECO:0007669"/>
    <property type="project" value="TreeGrafter"/>
</dbReference>
<dbReference type="EMBL" id="KZ613937">
    <property type="protein sequence ID" value="PMD48852.1"/>
    <property type="molecule type" value="Genomic_DNA"/>
</dbReference>
<dbReference type="PANTHER" id="PTHR11188">
    <property type="entry name" value="ARRESTIN DOMAIN CONTAINING PROTEIN"/>
    <property type="match status" value="1"/>
</dbReference>
<evidence type="ECO:0000256" key="1">
    <source>
        <dbReference type="ARBA" id="ARBA00005298"/>
    </source>
</evidence>
<evidence type="ECO:0000313" key="4">
    <source>
        <dbReference type="EMBL" id="PMD48852.1"/>
    </source>
</evidence>
<dbReference type="AlphaFoldDB" id="A0A2J6SDN0"/>
<proteinExistence type="inferred from homology"/>
<organism evidence="4 5">
    <name type="scientific">Hyaloscypha variabilis (strain UAMH 11265 / GT02V1 / F)</name>
    <name type="common">Meliniomyces variabilis</name>
    <dbReference type="NCBI Taxonomy" id="1149755"/>
    <lineage>
        <taxon>Eukaryota</taxon>
        <taxon>Fungi</taxon>
        <taxon>Dikarya</taxon>
        <taxon>Ascomycota</taxon>
        <taxon>Pezizomycotina</taxon>
        <taxon>Leotiomycetes</taxon>
        <taxon>Helotiales</taxon>
        <taxon>Hyaloscyphaceae</taxon>
        <taxon>Hyaloscypha</taxon>
        <taxon>Hyaloscypha variabilis</taxon>
    </lineage>
</organism>
<reference evidence="4 5" key="1">
    <citation type="submission" date="2016-04" db="EMBL/GenBank/DDBJ databases">
        <title>A degradative enzymes factory behind the ericoid mycorrhizal symbiosis.</title>
        <authorList>
            <consortium name="DOE Joint Genome Institute"/>
            <person name="Martino E."/>
            <person name="Morin E."/>
            <person name="Grelet G."/>
            <person name="Kuo A."/>
            <person name="Kohler A."/>
            <person name="Daghino S."/>
            <person name="Barry K."/>
            <person name="Choi C."/>
            <person name="Cichocki N."/>
            <person name="Clum A."/>
            <person name="Copeland A."/>
            <person name="Hainaut M."/>
            <person name="Haridas S."/>
            <person name="Labutti K."/>
            <person name="Lindquist E."/>
            <person name="Lipzen A."/>
            <person name="Khouja H.-R."/>
            <person name="Murat C."/>
            <person name="Ohm R."/>
            <person name="Olson A."/>
            <person name="Spatafora J."/>
            <person name="Veneault-Fourrey C."/>
            <person name="Henrissat B."/>
            <person name="Grigoriev I."/>
            <person name="Martin F."/>
            <person name="Perotto S."/>
        </authorList>
    </citation>
    <scope>NUCLEOTIDE SEQUENCE [LARGE SCALE GENOMIC DNA]</scope>
    <source>
        <strain evidence="4 5">F</strain>
    </source>
</reference>
<dbReference type="InterPro" id="IPR014756">
    <property type="entry name" value="Ig_E-set"/>
</dbReference>